<comment type="caution">
    <text evidence="1">The sequence shown here is derived from an EMBL/GenBank/DDBJ whole genome shotgun (WGS) entry which is preliminary data.</text>
</comment>
<organism evidence="1 2">
    <name type="scientific">Alkalibacillus silvisoli</name>
    <dbReference type="NCBI Taxonomy" id="392823"/>
    <lineage>
        <taxon>Bacteria</taxon>
        <taxon>Bacillati</taxon>
        <taxon>Bacillota</taxon>
        <taxon>Bacilli</taxon>
        <taxon>Bacillales</taxon>
        <taxon>Bacillaceae</taxon>
        <taxon>Alkalibacillus</taxon>
    </lineage>
</organism>
<dbReference type="Proteomes" id="UP001500740">
    <property type="component" value="Unassembled WGS sequence"/>
</dbReference>
<gene>
    <name evidence="1" type="ORF">GCM10008935_18160</name>
</gene>
<name>A0ABP3JSB1_9BACI</name>
<sequence length="56" mass="6263">MNGDSTINLRKFYMLITTVYASKIAVFNETNIVATMMLVKPSSLEIVTLFLNNGSF</sequence>
<protein>
    <submittedName>
        <fullName evidence="1">Uncharacterized protein</fullName>
    </submittedName>
</protein>
<keyword evidence="2" id="KW-1185">Reference proteome</keyword>
<dbReference type="EMBL" id="BAAACZ010000014">
    <property type="protein sequence ID" value="GAA0462949.1"/>
    <property type="molecule type" value="Genomic_DNA"/>
</dbReference>
<evidence type="ECO:0000313" key="2">
    <source>
        <dbReference type="Proteomes" id="UP001500740"/>
    </source>
</evidence>
<evidence type="ECO:0000313" key="1">
    <source>
        <dbReference type="EMBL" id="GAA0462949.1"/>
    </source>
</evidence>
<proteinExistence type="predicted"/>
<accession>A0ABP3JSB1</accession>
<reference evidence="2" key="1">
    <citation type="journal article" date="2019" name="Int. J. Syst. Evol. Microbiol.">
        <title>The Global Catalogue of Microorganisms (GCM) 10K type strain sequencing project: providing services to taxonomists for standard genome sequencing and annotation.</title>
        <authorList>
            <consortium name="The Broad Institute Genomics Platform"/>
            <consortium name="The Broad Institute Genome Sequencing Center for Infectious Disease"/>
            <person name="Wu L."/>
            <person name="Ma J."/>
        </authorList>
    </citation>
    <scope>NUCLEOTIDE SEQUENCE [LARGE SCALE GENOMIC DNA]</scope>
    <source>
        <strain evidence="2">JCM 14193</strain>
    </source>
</reference>